<dbReference type="AlphaFoldDB" id="A0A0H3A7W4"/>
<organism evidence="2 3">
    <name type="scientific">Nitratidesulfovibrio vulgaris (strain DP4)</name>
    <name type="common">Desulfovibrio vulgaris</name>
    <dbReference type="NCBI Taxonomy" id="391774"/>
    <lineage>
        <taxon>Bacteria</taxon>
        <taxon>Pseudomonadati</taxon>
        <taxon>Thermodesulfobacteriota</taxon>
        <taxon>Desulfovibrionia</taxon>
        <taxon>Desulfovibrionales</taxon>
        <taxon>Desulfovibrionaceae</taxon>
        <taxon>Nitratidesulfovibrio</taxon>
    </lineage>
</organism>
<dbReference type="KEGG" id="dvl:Dvul_1606"/>
<protein>
    <submittedName>
        <fullName evidence="2">Uncharacterized protein</fullName>
    </submittedName>
</protein>
<dbReference type="Proteomes" id="UP000009173">
    <property type="component" value="Chromosome"/>
</dbReference>
<evidence type="ECO:0000313" key="3">
    <source>
        <dbReference type="Proteomes" id="UP000009173"/>
    </source>
</evidence>
<reference evidence="3" key="1">
    <citation type="journal article" date="2009" name="Environ. Microbiol.">
        <title>Contribution of mobile genetic elements to Desulfovibrio vulgaris genome plasticity.</title>
        <authorList>
            <person name="Walker C.B."/>
            <person name="Stolyar S."/>
            <person name="Chivian D."/>
            <person name="Pinel N."/>
            <person name="Gabster J.A."/>
            <person name="Dehal P.S."/>
            <person name="He Z."/>
            <person name="Yang Z.K."/>
            <person name="Yen H.C."/>
            <person name="Zhou J."/>
            <person name="Wall J.D."/>
            <person name="Hazen T.C."/>
            <person name="Arkin A.P."/>
            <person name="Stahl D.A."/>
        </authorList>
    </citation>
    <scope>NUCLEOTIDE SEQUENCE [LARGE SCALE GENOMIC DNA]</scope>
    <source>
        <strain evidence="3">DP4</strain>
    </source>
</reference>
<gene>
    <name evidence="2" type="ordered locus">Dvul_1606</name>
</gene>
<feature type="region of interest" description="Disordered" evidence="1">
    <location>
        <begin position="73"/>
        <end position="92"/>
    </location>
</feature>
<proteinExistence type="predicted"/>
<name>A0A0H3A7W4_NITV4</name>
<evidence type="ECO:0000313" key="2">
    <source>
        <dbReference type="EMBL" id="ABM28623.1"/>
    </source>
</evidence>
<accession>A0A0H3A7W4</accession>
<sequence length="92" mass="10286">MACRREASHPHILTHLSGLSPASPHTAIPLRLHLWRHSLKGDAFLLSRLSAWERWQQPQAHIGRHHLKATLLTTNSRRGEGQGATAQQKAPP</sequence>
<dbReference type="EMBL" id="CP000527">
    <property type="protein sequence ID" value="ABM28623.1"/>
    <property type="molecule type" value="Genomic_DNA"/>
</dbReference>
<dbReference type="HOGENOM" id="CLU_186694_0_0_7"/>
<evidence type="ECO:0000256" key="1">
    <source>
        <dbReference type="SAM" id="MobiDB-lite"/>
    </source>
</evidence>